<dbReference type="PANTHER" id="PTHR47662">
    <property type="entry name" value="RING-TYPE DOMAIN-CONTAINING PROTEIN"/>
    <property type="match status" value="1"/>
</dbReference>
<dbReference type="CDD" id="cd16448">
    <property type="entry name" value="RING-H2"/>
    <property type="match status" value="1"/>
</dbReference>
<keyword evidence="1" id="KW-0863">Zinc-finger</keyword>
<dbReference type="PANTHER" id="PTHR47662:SF1">
    <property type="entry name" value="RING-TYPE DOMAIN-CONTAINING PROTEIN"/>
    <property type="match status" value="1"/>
</dbReference>
<dbReference type="AlphaFoldDB" id="A0A9P9H121"/>
<dbReference type="EMBL" id="JAGTJS010000014">
    <property type="protein sequence ID" value="KAH7248408.1"/>
    <property type="molecule type" value="Genomic_DNA"/>
</dbReference>
<evidence type="ECO:0000256" key="1">
    <source>
        <dbReference type="PROSITE-ProRule" id="PRU00175"/>
    </source>
</evidence>
<dbReference type="SMART" id="SM00184">
    <property type="entry name" value="RING"/>
    <property type="match status" value="1"/>
</dbReference>
<sequence length="58" mass="6676">ICLEVLVDGDNVRRLKCKHLFHMSCIDSWFQKHHVDCPLCKSIFIPNREGDPGPAEAR</sequence>
<dbReference type="PROSITE" id="PS50089">
    <property type="entry name" value="ZF_RING_2"/>
    <property type="match status" value="1"/>
</dbReference>
<feature type="non-terminal residue" evidence="3">
    <location>
        <position position="1"/>
    </location>
</feature>
<evidence type="ECO:0000313" key="3">
    <source>
        <dbReference type="EMBL" id="KAH7248408.1"/>
    </source>
</evidence>
<keyword evidence="4" id="KW-1185">Reference proteome</keyword>
<dbReference type="Pfam" id="PF13639">
    <property type="entry name" value="zf-RING_2"/>
    <property type="match status" value="1"/>
</dbReference>
<dbReference type="Proteomes" id="UP000736672">
    <property type="component" value="Unassembled WGS sequence"/>
</dbReference>
<protein>
    <recommendedName>
        <fullName evidence="2">RING-type domain-containing protein</fullName>
    </recommendedName>
</protein>
<gene>
    <name evidence="3" type="ORF">B0J15DRAFT_401116</name>
</gene>
<comment type="caution">
    <text evidence="3">The sequence shown here is derived from an EMBL/GenBank/DDBJ whole genome shotgun (WGS) entry which is preliminary data.</text>
</comment>
<feature type="domain" description="RING-type" evidence="2">
    <location>
        <begin position="1"/>
        <end position="41"/>
    </location>
</feature>
<name>A0A9P9H121_FUSSL</name>
<keyword evidence="1" id="KW-0862">Zinc</keyword>
<proteinExistence type="predicted"/>
<evidence type="ECO:0000259" key="2">
    <source>
        <dbReference type="PROSITE" id="PS50089"/>
    </source>
</evidence>
<accession>A0A9P9H121</accession>
<evidence type="ECO:0000313" key="4">
    <source>
        <dbReference type="Proteomes" id="UP000736672"/>
    </source>
</evidence>
<dbReference type="InterPro" id="IPR013083">
    <property type="entry name" value="Znf_RING/FYVE/PHD"/>
</dbReference>
<dbReference type="SUPFAM" id="SSF57850">
    <property type="entry name" value="RING/U-box"/>
    <property type="match status" value="1"/>
</dbReference>
<keyword evidence="1" id="KW-0479">Metal-binding</keyword>
<dbReference type="GO" id="GO:0008270">
    <property type="term" value="F:zinc ion binding"/>
    <property type="evidence" value="ECO:0007669"/>
    <property type="project" value="UniProtKB-KW"/>
</dbReference>
<dbReference type="InterPro" id="IPR001841">
    <property type="entry name" value="Znf_RING"/>
</dbReference>
<dbReference type="Gene3D" id="3.30.40.10">
    <property type="entry name" value="Zinc/RING finger domain, C3HC4 (zinc finger)"/>
    <property type="match status" value="1"/>
</dbReference>
<dbReference type="OrthoDB" id="8062037at2759"/>
<organism evidence="3 4">
    <name type="scientific">Fusarium solani</name>
    <name type="common">Filamentous fungus</name>
    <dbReference type="NCBI Taxonomy" id="169388"/>
    <lineage>
        <taxon>Eukaryota</taxon>
        <taxon>Fungi</taxon>
        <taxon>Dikarya</taxon>
        <taxon>Ascomycota</taxon>
        <taxon>Pezizomycotina</taxon>
        <taxon>Sordariomycetes</taxon>
        <taxon>Hypocreomycetidae</taxon>
        <taxon>Hypocreales</taxon>
        <taxon>Nectriaceae</taxon>
        <taxon>Fusarium</taxon>
        <taxon>Fusarium solani species complex</taxon>
    </lineage>
</organism>
<reference evidence="3" key="1">
    <citation type="journal article" date="2021" name="Nat. Commun.">
        <title>Genetic determinants of endophytism in the Arabidopsis root mycobiome.</title>
        <authorList>
            <person name="Mesny F."/>
            <person name="Miyauchi S."/>
            <person name="Thiergart T."/>
            <person name="Pickel B."/>
            <person name="Atanasova L."/>
            <person name="Karlsson M."/>
            <person name="Huettel B."/>
            <person name="Barry K.W."/>
            <person name="Haridas S."/>
            <person name="Chen C."/>
            <person name="Bauer D."/>
            <person name="Andreopoulos W."/>
            <person name="Pangilinan J."/>
            <person name="LaButti K."/>
            <person name="Riley R."/>
            <person name="Lipzen A."/>
            <person name="Clum A."/>
            <person name="Drula E."/>
            <person name="Henrissat B."/>
            <person name="Kohler A."/>
            <person name="Grigoriev I.V."/>
            <person name="Martin F.M."/>
            <person name="Hacquard S."/>
        </authorList>
    </citation>
    <scope>NUCLEOTIDE SEQUENCE</scope>
    <source>
        <strain evidence="3">FSSC 5 MPI-SDFR-AT-0091</strain>
    </source>
</reference>